<dbReference type="HAMAP" id="MF_00524">
    <property type="entry name" value="Glucokinase"/>
    <property type="match status" value="1"/>
</dbReference>
<keyword evidence="1 3" id="KW-0808">Transferase</keyword>
<dbReference type="SUPFAM" id="SSF53067">
    <property type="entry name" value="Actin-like ATPase domain"/>
    <property type="match status" value="1"/>
</dbReference>
<comment type="similarity">
    <text evidence="3 4">Belongs to the bacterial glucokinase family.</text>
</comment>
<name>A0A1T2KXL9_9GAMM</name>
<dbReference type="EC" id="2.7.1.2" evidence="3"/>
<evidence type="ECO:0000256" key="3">
    <source>
        <dbReference type="HAMAP-Rule" id="MF_00524"/>
    </source>
</evidence>
<protein>
    <recommendedName>
        <fullName evidence="3">Glucokinase</fullName>
        <ecNumber evidence="3">2.7.1.2</ecNumber>
    </recommendedName>
    <alternativeName>
        <fullName evidence="3">Glucose kinase</fullName>
    </alternativeName>
</protein>
<evidence type="ECO:0000256" key="2">
    <source>
        <dbReference type="ARBA" id="ARBA00022777"/>
    </source>
</evidence>
<evidence type="ECO:0000256" key="4">
    <source>
        <dbReference type="RuleBase" id="RU004046"/>
    </source>
</evidence>
<dbReference type="RefSeq" id="WP_078485841.1">
    <property type="nucleotide sequence ID" value="NZ_MPRJ01000008.1"/>
</dbReference>
<dbReference type="EMBL" id="MPRJ01000008">
    <property type="protein sequence ID" value="OOZ37510.1"/>
    <property type="molecule type" value="Genomic_DNA"/>
</dbReference>
<feature type="binding site" evidence="3">
    <location>
        <begin position="6"/>
        <end position="11"/>
    </location>
    <ligand>
        <name>ATP</name>
        <dbReference type="ChEBI" id="CHEBI:30616"/>
    </ligand>
</feature>
<dbReference type="GO" id="GO:0006096">
    <property type="term" value="P:glycolytic process"/>
    <property type="evidence" value="ECO:0007669"/>
    <property type="project" value="UniProtKB-UniRule"/>
</dbReference>
<proteinExistence type="inferred from homology"/>
<comment type="subcellular location">
    <subcellularLocation>
        <location evidence="3">Cytoplasm</location>
    </subcellularLocation>
</comment>
<dbReference type="GO" id="GO:0004340">
    <property type="term" value="F:glucokinase activity"/>
    <property type="evidence" value="ECO:0007669"/>
    <property type="project" value="UniProtKB-UniRule"/>
</dbReference>
<dbReference type="InterPro" id="IPR043129">
    <property type="entry name" value="ATPase_NBD"/>
</dbReference>
<dbReference type="GO" id="GO:0005536">
    <property type="term" value="F:D-glucose binding"/>
    <property type="evidence" value="ECO:0007669"/>
    <property type="project" value="InterPro"/>
</dbReference>
<dbReference type="Pfam" id="PF02685">
    <property type="entry name" value="Glucokinase"/>
    <property type="match status" value="1"/>
</dbReference>
<keyword evidence="3" id="KW-0324">Glycolysis</keyword>
<dbReference type="GO" id="GO:0005737">
    <property type="term" value="C:cytoplasm"/>
    <property type="evidence" value="ECO:0007669"/>
    <property type="project" value="UniProtKB-SubCell"/>
</dbReference>
<dbReference type="Gene3D" id="3.40.367.20">
    <property type="match status" value="1"/>
</dbReference>
<dbReference type="InterPro" id="IPR003836">
    <property type="entry name" value="Glucokinase"/>
</dbReference>
<sequence>MDIITGDIGGTNARLALCRIGANDIEIVTQTTYPSGEYASLEKIVKTFSENLESEPDAACFGLPCPITGGVCNTTNLPWKISQKRLQNTLGGTETHLINDLEALAWGIGGLSQSDFLTLQEGNGDGAGNAMVIAAGTGLGQAGLYWDGDVHLPFATEGGHCDFAPADELQIELLRFAQRKHQHVSWERLVSGPGLATIYDFMLEYRDVPAPDWFEELKEGDDVAEIVSTKAIQEVDDLYTEAVGLFIRLLGTEAGNQALKMKATGGVFIGGGIAPKMLDWIQMPFFMEAFLSKGRMRPLLEQMPVHVITTNNTALLGAAIYQQSI</sequence>
<evidence type="ECO:0000256" key="1">
    <source>
        <dbReference type="ARBA" id="ARBA00022679"/>
    </source>
</evidence>
<keyword evidence="2 3" id="KW-0418">Kinase</keyword>
<dbReference type="GO" id="GO:0005524">
    <property type="term" value="F:ATP binding"/>
    <property type="evidence" value="ECO:0007669"/>
    <property type="project" value="UniProtKB-UniRule"/>
</dbReference>
<organism evidence="5 6">
    <name type="scientific">Solemya velesiana gill symbiont</name>
    <dbReference type="NCBI Taxonomy" id="1918948"/>
    <lineage>
        <taxon>Bacteria</taxon>
        <taxon>Pseudomonadati</taxon>
        <taxon>Pseudomonadota</taxon>
        <taxon>Gammaproteobacteria</taxon>
        <taxon>sulfur-oxidizing symbionts</taxon>
    </lineage>
</organism>
<gene>
    <name evidence="3" type="primary">glk</name>
    <name evidence="5" type="ORF">BOW51_01900</name>
</gene>
<dbReference type="AlphaFoldDB" id="A0A1T2KXL9"/>
<reference evidence="5 6" key="1">
    <citation type="submission" date="2016-11" db="EMBL/GenBank/DDBJ databases">
        <title>Mixed transmission modes and dynamic genome evolution in an obligate animal-bacterial symbiosis.</title>
        <authorList>
            <person name="Russell S.L."/>
            <person name="Corbett-Detig R.B."/>
            <person name="Cavanaugh C.M."/>
        </authorList>
    </citation>
    <scope>NUCLEOTIDE SEQUENCE [LARGE SCALE GENOMIC DNA]</scope>
    <source>
        <strain evidence="5">Se-Cadez</strain>
    </source>
</reference>
<evidence type="ECO:0000313" key="5">
    <source>
        <dbReference type="EMBL" id="OOZ37510.1"/>
    </source>
</evidence>
<dbReference type="OrthoDB" id="9800595at2"/>
<keyword evidence="6" id="KW-1185">Reference proteome</keyword>
<evidence type="ECO:0000313" key="6">
    <source>
        <dbReference type="Proteomes" id="UP000190896"/>
    </source>
</evidence>
<dbReference type="NCBIfam" id="TIGR00749">
    <property type="entry name" value="glk"/>
    <property type="match status" value="1"/>
</dbReference>
<keyword evidence="3" id="KW-0067">ATP-binding</keyword>
<comment type="caution">
    <text evidence="5">The sequence shown here is derived from an EMBL/GenBank/DDBJ whole genome shotgun (WGS) entry which is preliminary data.</text>
</comment>
<dbReference type="Proteomes" id="UP000190896">
    <property type="component" value="Unassembled WGS sequence"/>
</dbReference>
<accession>A0A1T2KXL9</accession>
<dbReference type="PANTHER" id="PTHR47363:SF1">
    <property type="entry name" value="GLUCOKINASE"/>
    <property type="match status" value="1"/>
</dbReference>
<keyword evidence="3" id="KW-0547">Nucleotide-binding</keyword>
<dbReference type="CDD" id="cd24008">
    <property type="entry name" value="ASKHA_NBD_GLK"/>
    <property type="match status" value="1"/>
</dbReference>
<keyword evidence="3" id="KW-0963">Cytoplasm</keyword>
<dbReference type="PANTHER" id="PTHR47363">
    <property type="entry name" value="GLUCOKINASE"/>
    <property type="match status" value="1"/>
</dbReference>
<dbReference type="Gene3D" id="3.30.420.40">
    <property type="match status" value="1"/>
</dbReference>
<comment type="catalytic activity">
    <reaction evidence="3">
        <text>D-glucose + ATP = D-glucose 6-phosphate + ADP + H(+)</text>
        <dbReference type="Rhea" id="RHEA:17825"/>
        <dbReference type="ChEBI" id="CHEBI:4167"/>
        <dbReference type="ChEBI" id="CHEBI:15378"/>
        <dbReference type="ChEBI" id="CHEBI:30616"/>
        <dbReference type="ChEBI" id="CHEBI:61548"/>
        <dbReference type="ChEBI" id="CHEBI:456216"/>
        <dbReference type="EC" id="2.7.1.2"/>
    </reaction>
</comment>